<keyword evidence="2" id="KW-0812">Transmembrane</keyword>
<organism evidence="3 4">
    <name type="scientific">Talaromyces rugulosus</name>
    <name type="common">Penicillium rugulosum</name>
    <dbReference type="NCBI Taxonomy" id="121627"/>
    <lineage>
        <taxon>Eukaryota</taxon>
        <taxon>Fungi</taxon>
        <taxon>Dikarya</taxon>
        <taxon>Ascomycota</taxon>
        <taxon>Pezizomycotina</taxon>
        <taxon>Eurotiomycetes</taxon>
        <taxon>Eurotiomycetidae</taxon>
        <taxon>Eurotiales</taxon>
        <taxon>Trichocomaceae</taxon>
        <taxon>Talaromyces</taxon>
        <taxon>Talaromyces sect. Islandici</taxon>
    </lineage>
</organism>
<dbReference type="RefSeq" id="XP_035347219.1">
    <property type="nucleotide sequence ID" value="XM_035491326.1"/>
</dbReference>
<evidence type="ECO:0000313" key="3">
    <source>
        <dbReference type="EMBL" id="QKX61044.1"/>
    </source>
</evidence>
<feature type="region of interest" description="Disordered" evidence="1">
    <location>
        <begin position="644"/>
        <end position="720"/>
    </location>
</feature>
<name>A0A7H8R3X0_TALRU</name>
<dbReference type="Proteomes" id="UP000509510">
    <property type="component" value="Chromosome IV"/>
</dbReference>
<gene>
    <name evidence="3" type="ORF">TRUGW13939_08190</name>
</gene>
<protein>
    <submittedName>
        <fullName evidence="3">Uncharacterized protein</fullName>
    </submittedName>
</protein>
<dbReference type="EMBL" id="CP055901">
    <property type="protein sequence ID" value="QKX61044.1"/>
    <property type="molecule type" value="Genomic_DNA"/>
</dbReference>
<keyword evidence="2" id="KW-1133">Transmembrane helix</keyword>
<keyword evidence="2" id="KW-0472">Membrane</keyword>
<proteinExistence type="predicted"/>
<reference evidence="4" key="1">
    <citation type="submission" date="2020-06" db="EMBL/GenBank/DDBJ databases">
        <title>A chromosome-scale genome assembly of Talaromyces rugulosus W13939.</title>
        <authorList>
            <person name="Wang B."/>
            <person name="Guo L."/>
            <person name="Ye K."/>
            <person name="Wang L."/>
        </authorList>
    </citation>
    <scope>NUCLEOTIDE SEQUENCE [LARGE SCALE GENOMIC DNA]</scope>
    <source>
        <strain evidence="4">W13939</strain>
    </source>
</reference>
<accession>A0A7H8R3X0</accession>
<dbReference type="AlphaFoldDB" id="A0A7H8R3X0"/>
<feature type="compositionally biased region" description="Polar residues" evidence="1">
    <location>
        <begin position="650"/>
        <end position="659"/>
    </location>
</feature>
<dbReference type="GeneID" id="55995679"/>
<dbReference type="OrthoDB" id="5381672at2759"/>
<feature type="transmembrane region" description="Helical" evidence="2">
    <location>
        <begin position="30"/>
        <end position="51"/>
    </location>
</feature>
<evidence type="ECO:0000313" key="4">
    <source>
        <dbReference type="Proteomes" id="UP000509510"/>
    </source>
</evidence>
<feature type="transmembrane region" description="Helical" evidence="2">
    <location>
        <begin position="88"/>
        <end position="109"/>
    </location>
</feature>
<keyword evidence="4" id="KW-1185">Reference proteome</keyword>
<sequence length="720" mass="79381">MTNNQAQKKAKGPPAKSPVLRPLRYRTASIFLLVLYISILLISWVITGILMSRPVNASSYLNQVYGLPVKVINSVRHGWYAIEFFSQIQVVLAIPIVSGLLAQAAAVYAQRQSPKQKLSLPDLITLANRPWTGVISWFRCFSRSRFVAFGGLLILLVTFTPAIQAVLYVTKKLQQLSNYDEQPYMWPDSPLRFLDVPNNQLRSTFDWYTLDGLGVRYNDRYFVSSIKNGSNTGILREHAMRLNSSIDCEITPSSAFPQVCPGDQPFVTNFSAPETFDIRICVPGASGSTPWNLTRDRQDLSEELWIDFGIHNSFMLASYTDSFHNAVSSTLHCTVRSTRGYFEVNNDWNGGNPGPLLEKWPGPEEMATEYNDFLGPEQRYGIPTTSGDNNPSRTISSMNAPNDPFTSNVKNNIYAPGPLMTSALALFGNMTFFNAVSKVNNDTAAQTITLLCQLNVIPFAHVSKDRLNYGLDSRGTGSICNYDTYQYLMKYQDRDGLLYQHLAGAAFNLAAIFNYTHVGKSVLSMATYFANEGLLNTAAFNGGNSRPIFSSAGAVLIKPKWSLAAIVTVSILIGIQILALCALMAHTYFSPRWTDTLDAFAMVRVGAQLQRFGHVDHLPGIRDTDNEDLKSLKDVDGLVGVVAEGRSEIPTGQNGSDQGGDNKSEQHSPPSEGPIYKDVSGDARSRKEGLTPPFELAVGGPGLVTRELVRRKKPSADTNV</sequence>
<feature type="compositionally biased region" description="Basic and acidic residues" evidence="1">
    <location>
        <begin position="679"/>
        <end position="689"/>
    </location>
</feature>
<feature type="transmembrane region" description="Helical" evidence="2">
    <location>
        <begin position="561"/>
        <end position="583"/>
    </location>
</feature>
<dbReference type="KEGG" id="trg:TRUGW13939_08190"/>
<feature type="transmembrane region" description="Helical" evidence="2">
    <location>
        <begin position="146"/>
        <end position="169"/>
    </location>
</feature>
<evidence type="ECO:0000256" key="2">
    <source>
        <dbReference type="SAM" id="Phobius"/>
    </source>
</evidence>
<evidence type="ECO:0000256" key="1">
    <source>
        <dbReference type="SAM" id="MobiDB-lite"/>
    </source>
</evidence>